<evidence type="ECO:0000256" key="4">
    <source>
        <dbReference type="ARBA" id="ARBA00022679"/>
    </source>
</evidence>
<dbReference type="Pfam" id="PF00288">
    <property type="entry name" value="GHMP_kinases_N"/>
    <property type="match status" value="1"/>
</dbReference>
<evidence type="ECO:0000256" key="2">
    <source>
        <dbReference type="ARBA" id="ARBA00006566"/>
    </source>
</evidence>
<dbReference type="PROSITE" id="PS00106">
    <property type="entry name" value="GALACTOKINASE"/>
    <property type="match status" value="1"/>
</dbReference>
<dbReference type="InterPro" id="IPR000705">
    <property type="entry name" value="Galactokinase"/>
</dbReference>
<dbReference type="InterPro" id="IPR019539">
    <property type="entry name" value="GalKase_N"/>
</dbReference>
<comment type="subcellular location">
    <subcellularLocation>
        <location evidence="1">Plastid</location>
        <location evidence="1">Chloroplast</location>
    </subcellularLocation>
</comment>
<dbReference type="SUPFAM" id="SSF54211">
    <property type="entry name" value="Ribosomal protein S5 domain 2-like"/>
    <property type="match status" value="1"/>
</dbReference>
<evidence type="ECO:0000259" key="12">
    <source>
        <dbReference type="Pfam" id="PF08544"/>
    </source>
</evidence>
<dbReference type="InterPro" id="IPR020568">
    <property type="entry name" value="Ribosomal_Su5_D2-typ_SF"/>
</dbReference>
<evidence type="ECO:0000259" key="13">
    <source>
        <dbReference type="Pfam" id="PF10509"/>
    </source>
</evidence>
<dbReference type="PRINTS" id="PR00473">
    <property type="entry name" value="GALCTOKINASE"/>
</dbReference>
<gene>
    <name evidence="14" type="ORF">DBRI1063_LOCUS960</name>
</gene>
<evidence type="ECO:0000256" key="1">
    <source>
        <dbReference type="ARBA" id="ARBA00004229"/>
    </source>
</evidence>
<dbReference type="InterPro" id="IPR013750">
    <property type="entry name" value="GHMP_kinase_C_dom"/>
</dbReference>
<evidence type="ECO:0000256" key="8">
    <source>
        <dbReference type="ARBA" id="ARBA00022840"/>
    </source>
</evidence>
<feature type="domain" description="Galactokinase N-terminal" evidence="13">
    <location>
        <begin position="34"/>
        <end position="71"/>
    </location>
</feature>
<dbReference type="Gene3D" id="3.30.230.10">
    <property type="match status" value="1"/>
</dbReference>
<evidence type="ECO:0000313" key="14">
    <source>
        <dbReference type="EMBL" id="CAD9314554.1"/>
    </source>
</evidence>
<protein>
    <recommendedName>
        <fullName evidence="15">Galactokinase</fullName>
    </recommendedName>
</protein>
<evidence type="ECO:0000256" key="9">
    <source>
        <dbReference type="ARBA" id="ARBA00022842"/>
    </source>
</evidence>
<dbReference type="PIRSF" id="PIRSF000530">
    <property type="entry name" value="Galactokinase"/>
    <property type="match status" value="1"/>
</dbReference>
<dbReference type="PANTHER" id="PTHR10457">
    <property type="entry name" value="MEVALONATE KINASE/GALACTOKINASE"/>
    <property type="match status" value="1"/>
</dbReference>
<keyword evidence="7" id="KW-0418">Kinase</keyword>
<reference evidence="14" key="1">
    <citation type="submission" date="2021-01" db="EMBL/GenBank/DDBJ databases">
        <authorList>
            <person name="Corre E."/>
            <person name="Pelletier E."/>
            <person name="Niang G."/>
            <person name="Scheremetjew M."/>
            <person name="Finn R."/>
            <person name="Kale V."/>
            <person name="Holt S."/>
            <person name="Cochrane G."/>
            <person name="Meng A."/>
            <person name="Brown T."/>
            <person name="Cohen L."/>
        </authorList>
    </citation>
    <scope>NUCLEOTIDE SEQUENCE</scope>
    <source>
        <strain evidence="14">Pop2</strain>
    </source>
</reference>
<dbReference type="SUPFAM" id="SSF55060">
    <property type="entry name" value="GHMP Kinase, C-terminal domain"/>
    <property type="match status" value="1"/>
</dbReference>
<feature type="domain" description="GHMP kinase N-terminal" evidence="11">
    <location>
        <begin position="115"/>
        <end position="218"/>
    </location>
</feature>
<dbReference type="GO" id="GO:0004335">
    <property type="term" value="F:galactokinase activity"/>
    <property type="evidence" value="ECO:0007669"/>
    <property type="project" value="InterPro"/>
</dbReference>
<accession>A0A6U3NP89</accession>
<dbReference type="EMBL" id="HBGN01001455">
    <property type="protein sequence ID" value="CAD9314554.1"/>
    <property type="molecule type" value="Transcribed_RNA"/>
</dbReference>
<dbReference type="PRINTS" id="PR00959">
    <property type="entry name" value="MEVGALKINASE"/>
</dbReference>
<dbReference type="AlphaFoldDB" id="A0A6U3NP89"/>
<dbReference type="InterPro" id="IPR006203">
    <property type="entry name" value="GHMP_knse_ATP-bd_CS"/>
</dbReference>
<evidence type="ECO:0000256" key="6">
    <source>
        <dbReference type="ARBA" id="ARBA00022741"/>
    </source>
</evidence>
<dbReference type="PANTHER" id="PTHR10457:SF7">
    <property type="entry name" value="GALACTOKINASE-RELATED"/>
    <property type="match status" value="1"/>
</dbReference>
<dbReference type="InterPro" id="IPR019741">
    <property type="entry name" value="Galactokinase_CS"/>
</dbReference>
<proteinExistence type="inferred from homology"/>
<keyword evidence="9" id="KW-0460">Magnesium</keyword>
<dbReference type="InterPro" id="IPR006204">
    <property type="entry name" value="GHMP_kinase_N_dom"/>
</dbReference>
<dbReference type="InterPro" id="IPR014721">
    <property type="entry name" value="Ribsml_uS5_D2-typ_fold_subgr"/>
</dbReference>
<dbReference type="PROSITE" id="PS00627">
    <property type="entry name" value="GHMP_KINASES_ATP"/>
    <property type="match status" value="1"/>
</dbReference>
<dbReference type="Pfam" id="PF08544">
    <property type="entry name" value="GHMP_kinases_C"/>
    <property type="match status" value="1"/>
</dbReference>
<dbReference type="Gene3D" id="3.30.70.890">
    <property type="entry name" value="GHMP kinase, C-terminal domain"/>
    <property type="match status" value="1"/>
</dbReference>
<keyword evidence="10" id="KW-0119">Carbohydrate metabolism</keyword>
<dbReference type="FunFam" id="3.30.70.890:FF:000001">
    <property type="entry name" value="Galactokinase"/>
    <property type="match status" value="1"/>
</dbReference>
<dbReference type="GO" id="GO:0009507">
    <property type="term" value="C:chloroplast"/>
    <property type="evidence" value="ECO:0007669"/>
    <property type="project" value="UniProtKB-SubCell"/>
</dbReference>
<keyword evidence="4" id="KW-0808">Transferase</keyword>
<sequence>MSNGNISNLVEEARKLFQQSFGSPSSEHEDASKPLFHCTCAPGRVNLIGEHTDYTEGLVLPMCISYSTICYGSGEVVSSGEEAGACRIVSTNEGGTVFSFDSSNIEKVKEPKWANYILGVVAQYTADLKQGELLSFDLAITGDVPLGSGLSSSASLEVSVARFLECILGDDTAFSSVWKWNEVDRKKAIERALRCRKAENIYADSPCGIMDQYVSSAGKKGCALMIDCRSLDYQEVRMGENSTEENKETPAVVVCNSNVSHSIASGEYPIRVAQCQNATSVLQSSVAINDSTTIESLRDSTIEHLAQCQNQMDDITYKRAKHVITENDRVTQAVTALQVGDWKKMGVLMNASHESLRDNFEVSCKEIDVLVELAKSYGDGVYGSRITGGGFGGCTVTLLRQKDVDGLIRHLKEGYKEKLGLDCSCFVTDAGDGSRVIQL</sequence>
<dbReference type="NCBIfam" id="TIGR00131">
    <property type="entry name" value="gal_kin"/>
    <property type="match status" value="1"/>
</dbReference>
<name>A0A6U3NP89_9STRA</name>
<evidence type="ECO:0000256" key="3">
    <source>
        <dbReference type="ARBA" id="ARBA00022490"/>
    </source>
</evidence>
<keyword evidence="6" id="KW-0547">Nucleotide-binding</keyword>
<dbReference type="InterPro" id="IPR006206">
    <property type="entry name" value="Mevalonate/galactokinase"/>
</dbReference>
<dbReference type="GO" id="GO:0005829">
    <property type="term" value="C:cytosol"/>
    <property type="evidence" value="ECO:0007669"/>
    <property type="project" value="TreeGrafter"/>
</dbReference>
<organism evidence="14">
    <name type="scientific">Ditylum brightwellii</name>
    <dbReference type="NCBI Taxonomy" id="49249"/>
    <lineage>
        <taxon>Eukaryota</taxon>
        <taxon>Sar</taxon>
        <taxon>Stramenopiles</taxon>
        <taxon>Ochrophyta</taxon>
        <taxon>Bacillariophyta</taxon>
        <taxon>Mediophyceae</taxon>
        <taxon>Lithodesmiophycidae</taxon>
        <taxon>Lithodesmiales</taxon>
        <taxon>Lithodesmiaceae</taxon>
        <taxon>Ditylum</taxon>
    </lineage>
</organism>
<evidence type="ECO:0000256" key="7">
    <source>
        <dbReference type="ARBA" id="ARBA00022777"/>
    </source>
</evidence>
<keyword evidence="5" id="KW-0479">Metal-binding</keyword>
<dbReference type="InterPro" id="IPR036554">
    <property type="entry name" value="GHMP_kinase_C_sf"/>
</dbReference>
<comment type="similarity">
    <text evidence="2">Belongs to the GHMP kinase family. GalK subfamily.</text>
</comment>
<evidence type="ECO:0008006" key="15">
    <source>
        <dbReference type="Google" id="ProtNLM"/>
    </source>
</evidence>
<keyword evidence="3" id="KW-0963">Cytoplasm</keyword>
<dbReference type="GO" id="GO:0046872">
    <property type="term" value="F:metal ion binding"/>
    <property type="evidence" value="ECO:0007669"/>
    <property type="project" value="UniProtKB-KW"/>
</dbReference>
<dbReference type="GO" id="GO:0005524">
    <property type="term" value="F:ATP binding"/>
    <property type="evidence" value="ECO:0007669"/>
    <property type="project" value="UniProtKB-KW"/>
</dbReference>
<evidence type="ECO:0000259" key="11">
    <source>
        <dbReference type="Pfam" id="PF00288"/>
    </source>
</evidence>
<dbReference type="FunFam" id="3.30.230.10:FF:000017">
    <property type="entry name" value="Galactokinase"/>
    <property type="match status" value="1"/>
</dbReference>
<feature type="domain" description="GHMP kinase C-terminal" evidence="12">
    <location>
        <begin position="334"/>
        <end position="416"/>
    </location>
</feature>
<dbReference type="GO" id="GO:0006012">
    <property type="term" value="P:galactose metabolic process"/>
    <property type="evidence" value="ECO:0007669"/>
    <property type="project" value="InterPro"/>
</dbReference>
<keyword evidence="8" id="KW-0067">ATP-binding</keyword>
<dbReference type="Pfam" id="PF10509">
    <property type="entry name" value="GalKase_gal_bdg"/>
    <property type="match status" value="1"/>
</dbReference>
<evidence type="ECO:0000256" key="10">
    <source>
        <dbReference type="ARBA" id="ARBA00023277"/>
    </source>
</evidence>
<evidence type="ECO:0000256" key="5">
    <source>
        <dbReference type="ARBA" id="ARBA00022723"/>
    </source>
</evidence>